<comment type="caution">
    <text evidence="2">The sequence shown here is derived from an EMBL/GenBank/DDBJ whole genome shotgun (WGS) entry which is preliminary data.</text>
</comment>
<feature type="transmembrane region" description="Helical" evidence="1">
    <location>
        <begin position="51"/>
        <end position="70"/>
    </location>
</feature>
<proteinExistence type="predicted"/>
<keyword evidence="1" id="KW-1133">Transmembrane helix</keyword>
<dbReference type="RefSeq" id="WP_064024311.1">
    <property type="nucleotide sequence ID" value="NZ_LUUK01000016.1"/>
</dbReference>
<evidence type="ECO:0000313" key="2">
    <source>
        <dbReference type="EMBL" id="OAI28009.1"/>
    </source>
</evidence>
<keyword evidence="1" id="KW-0812">Transmembrane</keyword>
<keyword evidence="3" id="KW-1185">Reference proteome</keyword>
<dbReference type="STRING" id="702114.A1355_17885"/>
<feature type="transmembrane region" description="Helical" evidence="1">
    <location>
        <begin position="143"/>
        <end position="164"/>
    </location>
</feature>
<feature type="transmembrane region" description="Helical" evidence="1">
    <location>
        <begin position="26"/>
        <end position="45"/>
    </location>
</feature>
<dbReference type="EMBL" id="LUUK01000016">
    <property type="protein sequence ID" value="OAI28009.1"/>
    <property type="molecule type" value="Genomic_DNA"/>
</dbReference>
<feature type="transmembrane region" description="Helical" evidence="1">
    <location>
        <begin position="82"/>
        <end position="104"/>
    </location>
</feature>
<keyword evidence="1" id="KW-0472">Membrane</keyword>
<dbReference type="AlphaFoldDB" id="A0A177PF20"/>
<accession>A0A177PF20</accession>
<evidence type="ECO:0000256" key="1">
    <source>
        <dbReference type="SAM" id="Phobius"/>
    </source>
</evidence>
<gene>
    <name evidence="2" type="ORF">A1355_17885</name>
</gene>
<sequence length="166" mass="18908">MELIRYYLPLCWLNVSALELPSSTRFFKYNIYFYFGMVFFIKFNMSDDLETVFEVLIETGLTLGFIALVLGLNGTFRTYVQVASAILFCENLVGIFLVPIVFWVTVAEDALSYSALAVFFLWDMLMIAQIFKDVLLINRPASLVMSLFYFLSSYGGAYGIYSLIAG</sequence>
<dbReference type="Proteomes" id="UP000077628">
    <property type="component" value="Unassembled WGS sequence"/>
</dbReference>
<dbReference type="OrthoDB" id="5568107at2"/>
<reference evidence="3" key="1">
    <citation type="submission" date="2016-03" db="EMBL/GenBank/DDBJ databases">
        <authorList>
            <person name="Heylen K."/>
            <person name="De Vos P."/>
            <person name="Vekeman B."/>
        </authorList>
    </citation>
    <scope>NUCLEOTIDE SEQUENCE [LARGE SCALE GENOMIC DNA]</scope>
    <source>
        <strain evidence="3">R-45383</strain>
    </source>
</reference>
<name>A0A177PF20_9GAMM</name>
<organism evidence="2 3">
    <name type="scientific">Methylomonas koyamae</name>
    <dbReference type="NCBI Taxonomy" id="702114"/>
    <lineage>
        <taxon>Bacteria</taxon>
        <taxon>Pseudomonadati</taxon>
        <taxon>Pseudomonadota</taxon>
        <taxon>Gammaproteobacteria</taxon>
        <taxon>Methylococcales</taxon>
        <taxon>Methylococcaceae</taxon>
        <taxon>Methylomonas</taxon>
    </lineage>
</organism>
<protein>
    <submittedName>
        <fullName evidence="2">Uncharacterized protein</fullName>
    </submittedName>
</protein>
<feature type="transmembrane region" description="Helical" evidence="1">
    <location>
        <begin position="110"/>
        <end position="131"/>
    </location>
</feature>
<evidence type="ECO:0000313" key="3">
    <source>
        <dbReference type="Proteomes" id="UP000077628"/>
    </source>
</evidence>